<keyword evidence="2" id="KW-1185">Reference proteome</keyword>
<dbReference type="AlphaFoldDB" id="A0A3M7RPH6"/>
<organism evidence="1 2">
    <name type="scientific">Brachionus plicatilis</name>
    <name type="common">Marine rotifer</name>
    <name type="synonym">Brachionus muelleri</name>
    <dbReference type="NCBI Taxonomy" id="10195"/>
    <lineage>
        <taxon>Eukaryota</taxon>
        <taxon>Metazoa</taxon>
        <taxon>Spiralia</taxon>
        <taxon>Gnathifera</taxon>
        <taxon>Rotifera</taxon>
        <taxon>Eurotatoria</taxon>
        <taxon>Monogononta</taxon>
        <taxon>Pseudotrocha</taxon>
        <taxon>Ploima</taxon>
        <taxon>Brachionidae</taxon>
        <taxon>Brachionus</taxon>
    </lineage>
</organism>
<accession>A0A3M7RPH6</accession>
<dbReference type="Proteomes" id="UP000276133">
    <property type="component" value="Unassembled WGS sequence"/>
</dbReference>
<protein>
    <submittedName>
        <fullName evidence="1">Uncharacterized protein</fullName>
    </submittedName>
</protein>
<name>A0A3M7RPH6_BRAPC</name>
<gene>
    <name evidence="1" type="ORF">BpHYR1_034512</name>
</gene>
<evidence type="ECO:0000313" key="1">
    <source>
        <dbReference type="EMBL" id="RNA25473.1"/>
    </source>
</evidence>
<sequence>MRNIFNQGSCLGICLCQYENYDSDFQNLFNLMLDKFFTIRQKCNPTSLLINGDRINCEIEPVRPRNTKANFSDN</sequence>
<dbReference type="EMBL" id="REGN01002926">
    <property type="protein sequence ID" value="RNA25473.1"/>
    <property type="molecule type" value="Genomic_DNA"/>
</dbReference>
<reference evidence="1 2" key="1">
    <citation type="journal article" date="2018" name="Sci. Rep.">
        <title>Genomic signatures of local adaptation to the degree of environmental predictability in rotifers.</title>
        <authorList>
            <person name="Franch-Gras L."/>
            <person name="Hahn C."/>
            <person name="Garcia-Roger E.M."/>
            <person name="Carmona M.J."/>
            <person name="Serra M."/>
            <person name="Gomez A."/>
        </authorList>
    </citation>
    <scope>NUCLEOTIDE SEQUENCE [LARGE SCALE GENOMIC DNA]</scope>
    <source>
        <strain evidence="1">HYR1</strain>
    </source>
</reference>
<comment type="caution">
    <text evidence="1">The sequence shown here is derived from an EMBL/GenBank/DDBJ whole genome shotgun (WGS) entry which is preliminary data.</text>
</comment>
<evidence type="ECO:0000313" key="2">
    <source>
        <dbReference type="Proteomes" id="UP000276133"/>
    </source>
</evidence>
<proteinExistence type="predicted"/>